<dbReference type="EMBL" id="BBYR01000079">
    <property type="protein sequence ID" value="GAP38562.1"/>
    <property type="molecule type" value="Genomic_DNA"/>
</dbReference>
<dbReference type="AlphaFoldDB" id="A0A0K8P7F6"/>
<organism evidence="1 2">
    <name type="scientific">Piscinibacter sakaiensis</name>
    <name type="common">Ideonella sakaiensis</name>
    <dbReference type="NCBI Taxonomy" id="1547922"/>
    <lineage>
        <taxon>Bacteria</taxon>
        <taxon>Pseudomonadati</taxon>
        <taxon>Pseudomonadota</taxon>
        <taxon>Betaproteobacteria</taxon>
        <taxon>Burkholderiales</taxon>
        <taxon>Sphaerotilaceae</taxon>
        <taxon>Piscinibacter</taxon>
    </lineage>
</organism>
<accession>A0A0K8P7F6</accession>
<proteinExistence type="predicted"/>
<keyword evidence="2" id="KW-1185">Reference proteome</keyword>
<sequence>MPCIVASAAQSIPGPRIQVLLIGHDLLGLDGKTRPSRRPQEQIAAPVPMNALFGIVAQGKNLAR</sequence>
<name>A0A0K8P7F6_PISS1</name>
<protein>
    <submittedName>
        <fullName evidence="1">Uncharacterized protein</fullName>
    </submittedName>
</protein>
<reference evidence="2" key="1">
    <citation type="submission" date="2015-07" db="EMBL/GenBank/DDBJ databases">
        <title>Discovery of a poly(ethylene terephthalate assimilation.</title>
        <authorList>
            <person name="Yoshida S."/>
            <person name="Hiraga K."/>
            <person name="Takehana T."/>
            <person name="Taniguchi I."/>
            <person name="Yamaji H."/>
            <person name="Maeda Y."/>
            <person name="Toyohara K."/>
            <person name="Miyamoto K."/>
            <person name="Kimura Y."/>
            <person name="Oda K."/>
        </authorList>
    </citation>
    <scope>NUCLEOTIDE SEQUENCE [LARGE SCALE GENOMIC DNA]</scope>
    <source>
        <strain evidence="2">NBRC 110686 / TISTR 2288 / 201-F6</strain>
    </source>
</reference>
<comment type="caution">
    <text evidence="1">The sequence shown here is derived from an EMBL/GenBank/DDBJ whole genome shotgun (WGS) entry which is preliminary data.</text>
</comment>
<evidence type="ECO:0000313" key="2">
    <source>
        <dbReference type="Proteomes" id="UP000037660"/>
    </source>
</evidence>
<gene>
    <name evidence="1" type="ORF">ISF6_5020</name>
</gene>
<reference evidence="1 2" key="2">
    <citation type="journal article" date="2016" name="Science">
        <title>A bacterium that degrades and assimilates poly(ethylene terephthalate).</title>
        <authorList>
            <person name="Yoshida S."/>
            <person name="Hiraga K."/>
            <person name="Takehana T."/>
            <person name="Taniguchi I."/>
            <person name="Yamaji H."/>
            <person name="Maeda Y."/>
            <person name="Toyohara K."/>
            <person name="Miyamoto K."/>
            <person name="Kimura Y."/>
            <person name="Oda K."/>
        </authorList>
    </citation>
    <scope>NUCLEOTIDE SEQUENCE [LARGE SCALE GENOMIC DNA]</scope>
    <source>
        <strain evidence="2">NBRC 110686 / TISTR 2288 / 201-F6</strain>
    </source>
</reference>
<dbReference type="Proteomes" id="UP000037660">
    <property type="component" value="Unassembled WGS sequence"/>
</dbReference>
<evidence type="ECO:0000313" key="1">
    <source>
        <dbReference type="EMBL" id="GAP38562.1"/>
    </source>
</evidence>